<dbReference type="Proteomes" id="UP000184041">
    <property type="component" value="Unassembled WGS sequence"/>
</dbReference>
<evidence type="ECO:0000313" key="2">
    <source>
        <dbReference type="Proteomes" id="UP000184041"/>
    </source>
</evidence>
<evidence type="ECO:0000313" key="1">
    <source>
        <dbReference type="EMBL" id="SHG71238.1"/>
    </source>
</evidence>
<gene>
    <name evidence="1" type="ORF">SAMN05443144_1497</name>
</gene>
<dbReference type="OrthoDB" id="9814970at2"/>
<organism evidence="1 2">
    <name type="scientific">Fodinibius roseus</name>
    <dbReference type="NCBI Taxonomy" id="1194090"/>
    <lineage>
        <taxon>Bacteria</taxon>
        <taxon>Pseudomonadati</taxon>
        <taxon>Balneolota</taxon>
        <taxon>Balneolia</taxon>
        <taxon>Balneolales</taxon>
        <taxon>Balneolaceae</taxon>
        <taxon>Fodinibius</taxon>
    </lineage>
</organism>
<dbReference type="EMBL" id="FQUS01000049">
    <property type="protein sequence ID" value="SHG71238.1"/>
    <property type="molecule type" value="Genomic_DNA"/>
</dbReference>
<name>A0A1M5M1U7_9BACT</name>
<proteinExistence type="predicted"/>
<dbReference type="AlphaFoldDB" id="A0A1M5M1U7"/>
<reference evidence="1 2" key="1">
    <citation type="submission" date="2016-11" db="EMBL/GenBank/DDBJ databases">
        <authorList>
            <person name="Jaros S."/>
            <person name="Januszkiewicz K."/>
            <person name="Wedrychowicz H."/>
        </authorList>
    </citation>
    <scope>NUCLEOTIDE SEQUENCE [LARGE SCALE GENOMIC DNA]</scope>
    <source>
        <strain evidence="1 2">DSM 21986</strain>
    </source>
</reference>
<keyword evidence="2" id="KW-1185">Reference proteome</keyword>
<sequence length="361" mass="42421">MRVLLFLISVSILTTCVKKETADPIRGFELGSPEKIWKNHADSLEEIGILEEKDLGYTNFYSEDSTQSYYMQLGDGIDSLKVEFTPNYDGFYIGKLRSIDIDLIQDTSIVEKSDTVKYKKTFPATRKEEIDNIFRYFNDYYGDPTKSEIELKETGIKYYMSLGEDRKDSINILKSTWDQGGYKILFERNEPITIPDLDGEFYIEAYITYKSNRYNQELDSLKDSIRKQLTPDDIIEFQDWSNPEFEDISRYKKSMRVSYGYIVRTDQVEPRRVTDVKFDIIIENVFGEELSRIEDCVFNFATPLRRNSQLKNNSIFPNSYKKEYDIRYDNSLEIARKYEGEYRVSTDIKKIVFDDGKVLSD</sequence>
<accession>A0A1M5M1U7</accession>
<protein>
    <submittedName>
        <fullName evidence="1">Uncharacterized protein</fullName>
    </submittedName>
</protein>
<dbReference type="RefSeq" id="WP_073068740.1">
    <property type="nucleotide sequence ID" value="NZ_FQUS01000049.1"/>
</dbReference>